<proteinExistence type="predicted"/>
<dbReference type="AlphaFoldDB" id="A0A9N9EZA7"/>
<evidence type="ECO:0000313" key="1">
    <source>
        <dbReference type="EMBL" id="CAG8500021.1"/>
    </source>
</evidence>
<protein>
    <submittedName>
        <fullName evidence="1">8222_t:CDS:1</fullName>
    </submittedName>
</protein>
<accession>A0A9N9EZA7</accession>
<comment type="caution">
    <text evidence="1">The sequence shown here is derived from an EMBL/GenBank/DDBJ whole genome shotgun (WGS) entry which is preliminary data.</text>
</comment>
<organism evidence="1 2">
    <name type="scientific">Diversispora eburnea</name>
    <dbReference type="NCBI Taxonomy" id="1213867"/>
    <lineage>
        <taxon>Eukaryota</taxon>
        <taxon>Fungi</taxon>
        <taxon>Fungi incertae sedis</taxon>
        <taxon>Mucoromycota</taxon>
        <taxon>Glomeromycotina</taxon>
        <taxon>Glomeromycetes</taxon>
        <taxon>Diversisporales</taxon>
        <taxon>Diversisporaceae</taxon>
        <taxon>Diversispora</taxon>
    </lineage>
</organism>
<dbReference type="EMBL" id="CAJVPK010000363">
    <property type="protein sequence ID" value="CAG8500021.1"/>
    <property type="molecule type" value="Genomic_DNA"/>
</dbReference>
<sequence>MLSLLALDYTLTMVVTPQYAQFGRCRLSGNKYLGDDGEERDEYEEEEVLLGGGRTIEVIEYIILI</sequence>
<keyword evidence="2" id="KW-1185">Reference proteome</keyword>
<dbReference type="Proteomes" id="UP000789706">
    <property type="component" value="Unassembled WGS sequence"/>
</dbReference>
<evidence type="ECO:0000313" key="2">
    <source>
        <dbReference type="Proteomes" id="UP000789706"/>
    </source>
</evidence>
<reference evidence="1" key="1">
    <citation type="submission" date="2021-06" db="EMBL/GenBank/DDBJ databases">
        <authorList>
            <person name="Kallberg Y."/>
            <person name="Tangrot J."/>
            <person name="Rosling A."/>
        </authorList>
    </citation>
    <scope>NUCLEOTIDE SEQUENCE</scope>
    <source>
        <strain evidence="1">AZ414A</strain>
    </source>
</reference>
<gene>
    <name evidence="1" type="ORF">DEBURN_LOCUS4627</name>
</gene>
<name>A0A9N9EZA7_9GLOM</name>